<sequence length="538" mass="61901">MDRFRKGVKGFTCHHIGRLECETRCKKKSVEYQKLTWDALRKSINGLLNKVNVTNIKNVILELFSENLVRGKELLAVLLENPTADSVEVAVGFVTECGSMLQDLSPKGLDAAFERFRGILHEGEIDKRVQFLIEGLFAIRKARFQGYPAVCPELDLIEQEDQSTHEISLREEIDTEITSDIFKPDPLFVENERRYELLKKSILGEECDEEVVSDTVSDDEEEEDYEEESEDDKERNLDFEEAGHKLMKLKLEPGQEMELCNMILECCIQEGTYRRYYGLLGQRLCMISGVYQENFEKCFVQHKDALPWHVLAYIRLTLEDTTSSSRIFIKSLFQELEQHLGLRKLNERLSDPSLQDSLASIFPKDEIKNMRFSINFFTAIGLGGITETLRKYLNTMKQQKHFSEFESEPDDKSIRRAASSDSDFDSSKLEVDSLKADRKAASKKRTRRGGGDERHTKQSKREVISARDEKTPCMRTARLQLPPARKPPVMEKAYDSGHENEIMNKSSVTQSLSFIKFSPTNLKNQATLHQIIHKNTNN</sequence>
<keyword evidence="5" id="KW-0508">mRNA splicing</keyword>
<evidence type="ECO:0000256" key="2">
    <source>
        <dbReference type="ARBA" id="ARBA00006856"/>
    </source>
</evidence>
<accession>A0AAV1RT33</accession>
<comment type="caution">
    <text evidence="9">The sequence shown here is derived from an EMBL/GenBank/DDBJ whole genome shotgun (WGS) entry which is preliminary data.</text>
</comment>
<evidence type="ECO:0000256" key="1">
    <source>
        <dbReference type="ARBA" id="ARBA00004123"/>
    </source>
</evidence>
<dbReference type="PANTHER" id="PTHR18034:SF3">
    <property type="entry name" value="PRE-MRNA-SPLICING FACTOR CWC22 HOMOLOG"/>
    <property type="match status" value="1"/>
</dbReference>
<evidence type="ECO:0000256" key="3">
    <source>
        <dbReference type="ARBA" id="ARBA00022664"/>
    </source>
</evidence>
<dbReference type="InterPro" id="IPR050781">
    <property type="entry name" value="CWC22_splicing_factor"/>
</dbReference>
<dbReference type="Pfam" id="PF02847">
    <property type="entry name" value="MA3"/>
    <property type="match status" value="1"/>
</dbReference>
<dbReference type="GO" id="GO:0006417">
    <property type="term" value="P:regulation of translation"/>
    <property type="evidence" value="ECO:0007669"/>
    <property type="project" value="UniProtKB-KW"/>
</dbReference>
<dbReference type="AlphaFoldDB" id="A0AAV1RT33"/>
<evidence type="ECO:0000256" key="5">
    <source>
        <dbReference type="ARBA" id="ARBA00023187"/>
    </source>
</evidence>
<evidence type="ECO:0000259" key="8">
    <source>
        <dbReference type="PROSITE" id="PS51366"/>
    </source>
</evidence>
<proteinExistence type="inferred from homology"/>
<dbReference type="Proteomes" id="UP001314170">
    <property type="component" value="Unassembled WGS sequence"/>
</dbReference>
<feature type="compositionally biased region" description="Acidic residues" evidence="7">
    <location>
        <begin position="209"/>
        <end position="231"/>
    </location>
</feature>
<dbReference type="SMART" id="SM00544">
    <property type="entry name" value="MA3"/>
    <property type="match status" value="1"/>
</dbReference>
<evidence type="ECO:0000256" key="7">
    <source>
        <dbReference type="SAM" id="MobiDB-lite"/>
    </source>
</evidence>
<dbReference type="SUPFAM" id="SSF48371">
    <property type="entry name" value="ARM repeat"/>
    <property type="match status" value="1"/>
</dbReference>
<feature type="compositionally biased region" description="Basic and acidic residues" evidence="7">
    <location>
        <begin position="449"/>
        <end position="467"/>
    </location>
</feature>
<evidence type="ECO:0000256" key="4">
    <source>
        <dbReference type="ARBA" id="ARBA00022845"/>
    </source>
</evidence>
<dbReference type="Gene3D" id="1.25.40.180">
    <property type="match status" value="2"/>
</dbReference>
<comment type="subcellular location">
    <subcellularLocation>
        <location evidence="1">Nucleus</location>
    </subcellularLocation>
</comment>
<evidence type="ECO:0000313" key="9">
    <source>
        <dbReference type="EMBL" id="CAK7338828.1"/>
    </source>
</evidence>
<dbReference type="EMBL" id="CAWUPB010001156">
    <property type="protein sequence ID" value="CAK7338828.1"/>
    <property type="molecule type" value="Genomic_DNA"/>
</dbReference>
<evidence type="ECO:0000256" key="6">
    <source>
        <dbReference type="ARBA" id="ARBA00023242"/>
    </source>
</evidence>
<dbReference type="InterPro" id="IPR003891">
    <property type="entry name" value="Initiation_fac_eIF4g_MI"/>
</dbReference>
<name>A0AAV1RT33_9ROSI</name>
<dbReference type="InterPro" id="IPR016024">
    <property type="entry name" value="ARM-type_fold"/>
</dbReference>
<keyword evidence="4" id="KW-0810">Translation regulation</keyword>
<evidence type="ECO:0000313" key="10">
    <source>
        <dbReference type="Proteomes" id="UP001314170"/>
    </source>
</evidence>
<feature type="domain" description="MI" evidence="8">
    <location>
        <begin position="219"/>
        <end position="347"/>
    </location>
</feature>
<keyword evidence="3" id="KW-0507">mRNA processing</keyword>
<dbReference type="GO" id="GO:0000398">
    <property type="term" value="P:mRNA splicing, via spliceosome"/>
    <property type="evidence" value="ECO:0007669"/>
    <property type="project" value="TreeGrafter"/>
</dbReference>
<feature type="region of interest" description="Disordered" evidence="7">
    <location>
        <begin position="435"/>
        <end position="467"/>
    </location>
</feature>
<dbReference type="GO" id="GO:0071013">
    <property type="term" value="C:catalytic step 2 spliceosome"/>
    <property type="evidence" value="ECO:0007669"/>
    <property type="project" value="TreeGrafter"/>
</dbReference>
<organism evidence="9 10">
    <name type="scientific">Dovyalis caffra</name>
    <dbReference type="NCBI Taxonomy" id="77055"/>
    <lineage>
        <taxon>Eukaryota</taxon>
        <taxon>Viridiplantae</taxon>
        <taxon>Streptophyta</taxon>
        <taxon>Embryophyta</taxon>
        <taxon>Tracheophyta</taxon>
        <taxon>Spermatophyta</taxon>
        <taxon>Magnoliopsida</taxon>
        <taxon>eudicotyledons</taxon>
        <taxon>Gunneridae</taxon>
        <taxon>Pentapetalae</taxon>
        <taxon>rosids</taxon>
        <taxon>fabids</taxon>
        <taxon>Malpighiales</taxon>
        <taxon>Salicaceae</taxon>
        <taxon>Flacourtieae</taxon>
        <taxon>Dovyalis</taxon>
    </lineage>
</organism>
<protein>
    <recommendedName>
        <fullName evidence="8">MI domain-containing protein</fullName>
    </recommendedName>
</protein>
<reference evidence="9 10" key="1">
    <citation type="submission" date="2024-01" db="EMBL/GenBank/DDBJ databases">
        <authorList>
            <person name="Waweru B."/>
        </authorList>
    </citation>
    <scope>NUCLEOTIDE SEQUENCE [LARGE SCALE GENOMIC DNA]</scope>
</reference>
<dbReference type="PROSITE" id="PS51366">
    <property type="entry name" value="MI"/>
    <property type="match status" value="1"/>
</dbReference>
<gene>
    <name evidence="9" type="ORF">DCAF_LOCUS13876</name>
</gene>
<keyword evidence="6" id="KW-0539">Nucleus</keyword>
<dbReference type="GO" id="GO:0003723">
    <property type="term" value="F:RNA binding"/>
    <property type="evidence" value="ECO:0007669"/>
    <property type="project" value="TreeGrafter"/>
</dbReference>
<comment type="similarity">
    <text evidence="2">Belongs to the CWC22 family.</text>
</comment>
<feature type="region of interest" description="Disordered" evidence="7">
    <location>
        <begin position="209"/>
        <end position="235"/>
    </location>
</feature>
<keyword evidence="10" id="KW-1185">Reference proteome</keyword>
<dbReference type="PANTHER" id="PTHR18034">
    <property type="entry name" value="CELL CYCLE CONTROL PROTEIN CWF22-RELATED"/>
    <property type="match status" value="1"/>
</dbReference>